<evidence type="ECO:0000313" key="6">
    <source>
        <dbReference type="Proteomes" id="UP000245959"/>
    </source>
</evidence>
<dbReference type="InterPro" id="IPR028082">
    <property type="entry name" value="Peripla_BP_I"/>
</dbReference>
<organism evidence="5 6">
    <name type="scientific">Victivallis vadensis</name>
    <dbReference type="NCBI Taxonomy" id="172901"/>
    <lineage>
        <taxon>Bacteria</taxon>
        <taxon>Pseudomonadati</taxon>
        <taxon>Lentisphaerota</taxon>
        <taxon>Lentisphaeria</taxon>
        <taxon>Victivallales</taxon>
        <taxon>Victivallaceae</taxon>
        <taxon>Victivallis</taxon>
    </lineage>
</organism>
<gene>
    <name evidence="5" type="ORF">C8D82_1299</name>
</gene>
<keyword evidence="3" id="KW-0804">Transcription</keyword>
<feature type="domain" description="HTH gntR-type" evidence="4">
    <location>
        <begin position="4"/>
        <end position="72"/>
    </location>
</feature>
<dbReference type="GO" id="GO:0000976">
    <property type="term" value="F:transcription cis-regulatory region binding"/>
    <property type="evidence" value="ECO:0007669"/>
    <property type="project" value="TreeGrafter"/>
</dbReference>
<evidence type="ECO:0000256" key="3">
    <source>
        <dbReference type="ARBA" id="ARBA00023163"/>
    </source>
</evidence>
<dbReference type="SUPFAM" id="SSF46785">
    <property type="entry name" value="Winged helix' DNA-binding domain"/>
    <property type="match status" value="1"/>
</dbReference>
<dbReference type="AlphaFoldDB" id="A0A2U1ANT9"/>
<dbReference type="PRINTS" id="PR00035">
    <property type="entry name" value="HTHGNTR"/>
</dbReference>
<evidence type="ECO:0000256" key="1">
    <source>
        <dbReference type="ARBA" id="ARBA00023015"/>
    </source>
</evidence>
<dbReference type="InterPro" id="IPR000524">
    <property type="entry name" value="Tscrpt_reg_HTH_GntR"/>
</dbReference>
<dbReference type="Gene3D" id="3.40.50.2300">
    <property type="match status" value="2"/>
</dbReference>
<dbReference type="Pfam" id="PF13377">
    <property type="entry name" value="Peripla_BP_3"/>
    <property type="match status" value="1"/>
</dbReference>
<proteinExistence type="predicted"/>
<sequence>MNYHSKTNRLTEVFICDLAADRFNGEEYLPSEQRLAEQYRASRNTIRRMLDALISDGTLLRDENRRVRINPLQVLHTTAPDYRKLTFAWAYAAYPDPMISNVTAGIQDYTTEQRLNLQFVTSQESHESVLDALAHASGLGLDGVLLLSYPQERYDTVADRLLDSGIPVVTVGPAGQSRASSLTGDDFGGVFTALSQLIEKYDRPVYFIAAPASPGDLEHNDRYLAYIQAMKNAGFEEFISDHTCLICNGDAPKYWPMDQKLFRAAYQFTPHLNRMKLPASVFCAGDYIAHRLYLAAREAGLQIGRDLAVIGFDDLPFARRLSPPLSTIRVDTRRLGYLAAQLLHRSATEGFTSPVHLKVPAEFIERESL</sequence>
<evidence type="ECO:0000256" key="2">
    <source>
        <dbReference type="ARBA" id="ARBA00023125"/>
    </source>
</evidence>
<name>A0A2U1ANT9_9BACT</name>
<comment type="caution">
    <text evidence="5">The sequence shown here is derived from an EMBL/GenBank/DDBJ whole genome shotgun (WGS) entry which is preliminary data.</text>
</comment>
<dbReference type="SUPFAM" id="SSF53822">
    <property type="entry name" value="Periplasmic binding protein-like I"/>
    <property type="match status" value="1"/>
</dbReference>
<dbReference type="Gene3D" id="1.10.10.10">
    <property type="entry name" value="Winged helix-like DNA-binding domain superfamily/Winged helix DNA-binding domain"/>
    <property type="match status" value="1"/>
</dbReference>
<dbReference type="PANTHER" id="PTHR30146:SF109">
    <property type="entry name" value="HTH-TYPE TRANSCRIPTIONAL REGULATOR GALS"/>
    <property type="match status" value="1"/>
</dbReference>
<keyword evidence="6" id="KW-1185">Reference proteome</keyword>
<reference evidence="5 6" key="1">
    <citation type="submission" date="2018-04" db="EMBL/GenBank/DDBJ databases">
        <title>Genomic Encyclopedia of Type Strains, Phase IV (KMG-IV): sequencing the most valuable type-strain genomes for metagenomic binning, comparative biology and taxonomic classification.</title>
        <authorList>
            <person name="Goeker M."/>
        </authorList>
    </citation>
    <scope>NUCLEOTIDE SEQUENCE [LARGE SCALE GENOMIC DNA]</scope>
    <source>
        <strain evidence="5 6">DSM 14823</strain>
    </source>
</reference>
<dbReference type="RefSeq" id="WP_116885220.1">
    <property type="nucleotide sequence ID" value="NZ_CABMMC010000032.1"/>
</dbReference>
<evidence type="ECO:0000313" key="5">
    <source>
        <dbReference type="EMBL" id="PVY37987.1"/>
    </source>
</evidence>
<protein>
    <submittedName>
        <fullName evidence="5">DNA-binding LacI/PurR family transcriptional regulator</fullName>
    </submittedName>
</protein>
<dbReference type="Pfam" id="PF00392">
    <property type="entry name" value="GntR"/>
    <property type="match status" value="1"/>
</dbReference>
<dbReference type="PROSITE" id="PS50949">
    <property type="entry name" value="HTH_GNTR"/>
    <property type="match status" value="1"/>
</dbReference>
<dbReference type="OrthoDB" id="9775106at2"/>
<dbReference type="GeneID" id="78296499"/>
<dbReference type="EMBL" id="QEKH01000029">
    <property type="protein sequence ID" value="PVY37987.1"/>
    <property type="molecule type" value="Genomic_DNA"/>
</dbReference>
<dbReference type="InterPro" id="IPR036388">
    <property type="entry name" value="WH-like_DNA-bd_sf"/>
</dbReference>
<evidence type="ECO:0000259" key="4">
    <source>
        <dbReference type="PROSITE" id="PS50949"/>
    </source>
</evidence>
<dbReference type="GO" id="GO:0003700">
    <property type="term" value="F:DNA-binding transcription factor activity"/>
    <property type="evidence" value="ECO:0007669"/>
    <property type="project" value="InterPro"/>
</dbReference>
<dbReference type="InterPro" id="IPR046335">
    <property type="entry name" value="LacI/GalR-like_sensor"/>
</dbReference>
<keyword evidence="1" id="KW-0805">Transcription regulation</keyword>
<keyword evidence="2 5" id="KW-0238">DNA-binding</keyword>
<dbReference type="Proteomes" id="UP000245959">
    <property type="component" value="Unassembled WGS sequence"/>
</dbReference>
<accession>A0A2U1ANT9</accession>
<dbReference type="InterPro" id="IPR036390">
    <property type="entry name" value="WH_DNA-bd_sf"/>
</dbReference>
<dbReference type="PANTHER" id="PTHR30146">
    <property type="entry name" value="LACI-RELATED TRANSCRIPTIONAL REPRESSOR"/>
    <property type="match status" value="1"/>
</dbReference>